<accession>A0A0M8P6V7</accession>
<dbReference type="AlphaFoldDB" id="A0A0M8P6V7"/>
<reference evidence="2 3" key="1">
    <citation type="submission" date="2015-08" db="EMBL/GenBank/DDBJ databases">
        <title>Genome sequencing of Penicillium nordicum.</title>
        <authorList>
            <person name="Nguyen H.D."/>
            <person name="Seifert K.A."/>
        </authorList>
    </citation>
    <scope>NUCLEOTIDE SEQUENCE [LARGE SCALE GENOMIC DNA]</scope>
    <source>
        <strain evidence="2 3">DAOMC 185683</strain>
    </source>
</reference>
<dbReference type="Proteomes" id="UP000037696">
    <property type="component" value="Unassembled WGS sequence"/>
</dbReference>
<proteinExistence type="predicted"/>
<sequence length="76" mass="8473">MISDVFPPPTPSTQQFNNFTNKSSSTHPWSLPHITTLQSTSTLQQPAPQNKVLTFQPHEQQPPFPSGPTLICFRAN</sequence>
<feature type="compositionally biased region" description="Polar residues" evidence="1">
    <location>
        <begin position="12"/>
        <end position="28"/>
    </location>
</feature>
<evidence type="ECO:0000313" key="3">
    <source>
        <dbReference type="Proteomes" id="UP000037696"/>
    </source>
</evidence>
<protein>
    <submittedName>
        <fullName evidence="2">Uncharacterized protein</fullName>
    </submittedName>
</protein>
<evidence type="ECO:0000256" key="1">
    <source>
        <dbReference type="SAM" id="MobiDB-lite"/>
    </source>
</evidence>
<feature type="compositionally biased region" description="Low complexity" evidence="1">
    <location>
        <begin position="35"/>
        <end position="45"/>
    </location>
</feature>
<comment type="caution">
    <text evidence="2">The sequence shown here is derived from an EMBL/GenBank/DDBJ whole genome shotgun (WGS) entry which is preliminary data.</text>
</comment>
<keyword evidence="3" id="KW-1185">Reference proteome</keyword>
<evidence type="ECO:0000313" key="2">
    <source>
        <dbReference type="EMBL" id="KOS41610.1"/>
    </source>
</evidence>
<feature type="region of interest" description="Disordered" evidence="1">
    <location>
        <begin position="1"/>
        <end position="68"/>
    </location>
</feature>
<feature type="compositionally biased region" description="Pro residues" evidence="1">
    <location>
        <begin position="1"/>
        <end position="11"/>
    </location>
</feature>
<name>A0A0M8P6V7_9EURO</name>
<organism evidence="2 3">
    <name type="scientific">Penicillium nordicum</name>
    <dbReference type="NCBI Taxonomy" id="229535"/>
    <lineage>
        <taxon>Eukaryota</taxon>
        <taxon>Fungi</taxon>
        <taxon>Dikarya</taxon>
        <taxon>Ascomycota</taxon>
        <taxon>Pezizomycotina</taxon>
        <taxon>Eurotiomycetes</taxon>
        <taxon>Eurotiomycetidae</taxon>
        <taxon>Eurotiales</taxon>
        <taxon>Aspergillaceae</taxon>
        <taxon>Penicillium</taxon>
    </lineage>
</organism>
<dbReference type="EMBL" id="LHQQ01000127">
    <property type="protein sequence ID" value="KOS41610.1"/>
    <property type="molecule type" value="Genomic_DNA"/>
</dbReference>
<feature type="compositionally biased region" description="Polar residues" evidence="1">
    <location>
        <begin position="46"/>
        <end position="59"/>
    </location>
</feature>
<gene>
    <name evidence="2" type="ORF">ACN38_g7505</name>
</gene>